<dbReference type="Gene3D" id="3.40.1080.10">
    <property type="entry name" value="Glutaconate Coenzyme A-transferase"/>
    <property type="match status" value="1"/>
</dbReference>
<organism evidence="5 6">
    <name type="scientific">Rugamonas apoptosis</name>
    <dbReference type="NCBI Taxonomy" id="2758570"/>
    <lineage>
        <taxon>Bacteria</taxon>
        <taxon>Pseudomonadati</taxon>
        <taxon>Pseudomonadota</taxon>
        <taxon>Betaproteobacteria</taxon>
        <taxon>Burkholderiales</taxon>
        <taxon>Oxalobacteraceae</taxon>
        <taxon>Telluria group</taxon>
        <taxon>Rugamonas</taxon>
    </lineage>
</organism>
<dbReference type="InterPro" id="IPR046433">
    <property type="entry name" value="ActCoA_hydro"/>
</dbReference>
<evidence type="ECO:0000256" key="2">
    <source>
        <dbReference type="ARBA" id="ARBA00022679"/>
    </source>
</evidence>
<dbReference type="Proteomes" id="UP000573499">
    <property type="component" value="Unassembled WGS sequence"/>
</dbReference>
<dbReference type="RefSeq" id="WP_182152602.1">
    <property type="nucleotide sequence ID" value="NZ_JACEZU010000003.1"/>
</dbReference>
<gene>
    <name evidence="5" type="ORF">H3H39_06665</name>
</gene>
<feature type="domain" description="Acetyl-CoA hydrolase/transferase C-terminal" evidence="4">
    <location>
        <begin position="275"/>
        <end position="428"/>
    </location>
</feature>
<evidence type="ECO:0000313" key="6">
    <source>
        <dbReference type="Proteomes" id="UP000573499"/>
    </source>
</evidence>
<keyword evidence="2 5" id="KW-0808">Transferase</keyword>
<comment type="similarity">
    <text evidence="1">Belongs to the acetyl-CoA hydrolase/transferase family.</text>
</comment>
<dbReference type="AlphaFoldDB" id="A0A7W2F7Y1"/>
<dbReference type="InterPro" id="IPR003702">
    <property type="entry name" value="ActCoA_hydro_N"/>
</dbReference>
<keyword evidence="5" id="KW-0378">Hydrolase</keyword>
<dbReference type="InterPro" id="IPR038460">
    <property type="entry name" value="AcetylCoA_hyd_C_sf"/>
</dbReference>
<dbReference type="GO" id="GO:0008775">
    <property type="term" value="F:acetate CoA-transferase activity"/>
    <property type="evidence" value="ECO:0007669"/>
    <property type="project" value="InterPro"/>
</dbReference>
<protein>
    <submittedName>
        <fullName evidence="5">Acetyl-CoA hydrolase/transferase family protein</fullName>
    </submittedName>
</protein>
<dbReference type="GO" id="GO:0016787">
    <property type="term" value="F:hydrolase activity"/>
    <property type="evidence" value="ECO:0007669"/>
    <property type="project" value="UniProtKB-KW"/>
</dbReference>
<dbReference type="SUPFAM" id="SSF100950">
    <property type="entry name" value="NagB/RpiA/CoA transferase-like"/>
    <property type="match status" value="2"/>
</dbReference>
<sequence length="434" mass="46658">MQRPSPQALYDNIRGTASDALRLLRDGDTIIVPSGVGEPPTLLTALSEQRRQFRDVKVAQILAMRKYAYFDPETVEHVRHVALFFGGASRAAGQAGWADFVPAYFSELPSLIERGQIAADVVCAMASPMDEHGFFSLSLGPDYTMAAVAKARVILLEVNPNVPFAHGQCHVHVSQVAAVVESNEPVMEVGLPKIGPVQEAIGKYVADMIDDGSTLQIGYGGIPDAVVMQLTNKNDLGIHTEMIGDGIMTLVEAGAVTNRRKTLLPGKMVATFALGSKRLYDFMHHNAMLEMHPVNFTNDPYIAGQNDKLISINASLQVDFLGQCGSESMGHLPYSGTGGQADFVRAANRSRGGKSFIVLPSTAKDGTISRIMPTLTPGTHVTTSKNDVNYVVTEYGVAQLRGKSAKQRAEALIAIAHPDFRAELRAAAGKMLLG</sequence>
<dbReference type="PANTHER" id="PTHR21432">
    <property type="entry name" value="ACETYL-COA HYDROLASE-RELATED"/>
    <property type="match status" value="1"/>
</dbReference>
<comment type="caution">
    <text evidence="5">The sequence shown here is derived from an EMBL/GenBank/DDBJ whole genome shotgun (WGS) entry which is preliminary data.</text>
</comment>
<dbReference type="InterPro" id="IPR037171">
    <property type="entry name" value="NagB/RpiA_transferase-like"/>
</dbReference>
<dbReference type="PANTHER" id="PTHR21432:SF20">
    <property type="entry name" value="ACETYL-COA HYDROLASE"/>
    <property type="match status" value="1"/>
</dbReference>
<dbReference type="Gene3D" id="3.40.1080.20">
    <property type="entry name" value="Acetyl-CoA hydrolase/transferase C-terminal domain"/>
    <property type="match status" value="1"/>
</dbReference>
<keyword evidence="6" id="KW-1185">Reference proteome</keyword>
<proteinExistence type="inferred from homology"/>
<dbReference type="Gene3D" id="3.30.750.70">
    <property type="entry name" value="4-hydroxybutyrate coenzyme like domains"/>
    <property type="match status" value="1"/>
</dbReference>
<dbReference type="Pfam" id="PF13336">
    <property type="entry name" value="AcetylCoA_hyd_C"/>
    <property type="match status" value="1"/>
</dbReference>
<dbReference type="Pfam" id="PF02550">
    <property type="entry name" value="AcetylCoA_hydro"/>
    <property type="match status" value="1"/>
</dbReference>
<reference evidence="5 6" key="1">
    <citation type="submission" date="2020-07" db="EMBL/GenBank/DDBJ databases">
        <title>Novel species isolated from subtropical streams in China.</title>
        <authorList>
            <person name="Lu H."/>
        </authorList>
    </citation>
    <scope>NUCLEOTIDE SEQUENCE [LARGE SCALE GENOMIC DNA]</scope>
    <source>
        <strain evidence="5 6">LX47W</strain>
    </source>
</reference>
<evidence type="ECO:0000259" key="4">
    <source>
        <dbReference type="Pfam" id="PF13336"/>
    </source>
</evidence>
<evidence type="ECO:0000313" key="5">
    <source>
        <dbReference type="EMBL" id="MBA5686736.1"/>
    </source>
</evidence>
<dbReference type="InterPro" id="IPR026888">
    <property type="entry name" value="AcetylCoA_hyd_C"/>
</dbReference>
<dbReference type="EMBL" id="JACEZU010000003">
    <property type="protein sequence ID" value="MBA5686736.1"/>
    <property type="molecule type" value="Genomic_DNA"/>
</dbReference>
<dbReference type="GO" id="GO:0006083">
    <property type="term" value="P:acetate metabolic process"/>
    <property type="evidence" value="ECO:0007669"/>
    <property type="project" value="InterPro"/>
</dbReference>
<name>A0A7W2F7Y1_9BURK</name>
<evidence type="ECO:0000259" key="3">
    <source>
        <dbReference type="Pfam" id="PF02550"/>
    </source>
</evidence>
<feature type="domain" description="Acetyl-CoA hydrolase/transferase N-terminal" evidence="3">
    <location>
        <begin position="51"/>
        <end position="187"/>
    </location>
</feature>
<accession>A0A7W2F7Y1</accession>
<evidence type="ECO:0000256" key="1">
    <source>
        <dbReference type="ARBA" id="ARBA00009632"/>
    </source>
</evidence>